<dbReference type="SUPFAM" id="SSF47699">
    <property type="entry name" value="Bifunctional inhibitor/lipid-transfer protein/seed storage 2S albumin"/>
    <property type="match status" value="1"/>
</dbReference>
<protein>
    <recommendedName>
        <fullName evidence="4">Non-specific lipid-transfer protein</fullName>
    </recommendedName>
</protein>
<keyword evidence="3 4" id="KW-0446">Lipid-binding</keyword>
<name>A0AA38SYQ6_9ASTR</name>
<sequence>MAAGGATAVMVAVLVVMAANVPHTTESAVTCQLVVSSLTPCAGYLIKGGPVPKSCCNGVQSLYKDADTTIDRQNTCRCLEQAATLVPGINVDNAVNLPAKCDVSIPYKISPVFNCSTYFTHQSYYTFLKFYHYSTSKIRSYLVDMHGSLKPFQESRSHITWQAQAPGVTTTKLELALWDA</sequence>
<evidence type="ECO:0000256" key="1">
    <source>
        <dbReference type="ARBA" id="ARBA00009748"/>
    </source>
</evidence>
<evidence type="ECO:0000313" key="8">
    <source>
        <dbReference type="Proteomes" id="UP001172457"/>
    </source>
</evidence>
<feature type="signal peptide" evidence="5">
    <location>
        <begin position="1"/>
        <end position="18"/>
    </location>
</feature>
<dbReference type="EMBL" id="JARYMX010000006">
    <property type="protein sequence ID" value="KAJ9544885.1"/>
    <property type="molecule type" value="Genomic_DNA"/>
</dbReference>
<evidence type="ECO:0000256" key="2">
    <source>
        <dbReference type="ARBA" id="ARBA00022448"/>
    </source>
</evidence>
<evidence type="ECO:0000259" key="6">
    <source>
        <dbReference type="SMART" id="SM00499"/>
    </source>
</evidence>
<keyword evidence="2 4" id="KW-0813">Transport</keyword>
<dbReference type="SMART" id="SM00499">
    <property type="entry name" value="AAI"/>
    <property type="match status" value="1"/>
</dbReference>
<evidence type="ECO:0000256" key="4">
    <source>
        <dbReference type="RuleBase" id="RU000628"/>
    </source>
</evidence>
<comment type="similarity">
    <text evidence="1 4">Belongs to the plant LTP family.</text>
</comment>
<dbReference type="GO" id="GO:0006869">
    <property type="term" value="P:lipid transport"/>
    <property type="evidence" value="ECO:0007669"/>
    <property type="project" value="InterPro"/>
</dbReference>
<dbReference type="AlphaFoldDB" id="A0AA38SYQ6"/>
<evidence type="ECO:0000313" key="7">
    <source>
        <dbReference type="EMBL" id="KAJ9544885.1"/>
    </source>
</evidence>
<evidence type="ECO:0000256" key="3">
    <source>
        <dbReference type="ARBA" id="ARBA00023121"/>
    </source>
</evidence>
<gene>
    <name evidence="7" type="ORF">OSB04_024592</name>
</gene>
<evidence type="ECO:0000256" key="5">
    <source>
        <dbReference type="SAM" id="SignalP"/>
    </source>
</evidence>
<dbReference type="PRINTS" id="PR00382">
    <property type="entry name" value="LIPIDTRNSFER"/>
</dbReference>
<dbReference type="InterPro" id="IPR016140">
    <property type="entry name" value="Bifunc_inhib/LTP/seed_store"/>
</dbReference>
<keyword evidence="5" id="KW-0732">Signal</keyword>
<dbReference type="PANTHER" id="PTHR33076">
    <property type="entry name" value="NON-SPECIFIC LIPID-TRANSFER PROTEIN 2-RELATED"/>
    <property type="match status" value="1"/>
</dbReference>
<organism evidence="7 8">
    <name type="scientific">Centaurea solstitialis</name>
    <name type="common">yellow star-thistle</name>
    <dbReference type="NCBI Taxonomy" id="347529"/>
    <lineage>
        <taxon>Eukaryota</taxon>
        <taxon>Viridiplantae</taxon>
        <taxon>Streptophyta</taxon>
        <taxon>Embryophyta</taxon>
        <taxon>Tracheophyta</taxon>
        <taxon>Spermatophyta</taxon>
        <taxon>Magnoliopsida</taxon>
        <taxon>eudicotyledons</taxon>
        <taxon>Gunneridae</taxon>
        <taxon>Pentapetalae</taxon>
        <taxon>asterids</taxon>
        <taxon>campanulids</taxon>
        <taxon>Asterales</taxon>
        <taxon>Asteraceae</taxon>
        <taxon>Carduoideae</taxon>
        <taxon>Cardueae</taxon>
        <taxon>Centaureinae</taxon>
        <taxon>Centaurea</taxon>
    </lineage>
</organism>
<dbReference type="InterPro" id="IPR036312">
    <property type="entry name" value="Bifun_inhib/LTP/seed_sf"/>
</dbReference>
<dbReference type="CDD" id="cd01960">
    <property type="entry name" value="nsLTP1"/>
    <property type="match status" value="1"/>
</dbReference>
<dbReference type="GO" id="GO:0008289">
    <property type="term" value="F:lipid binding"/>
    <property type="evidence" value="ECO:0007669"/>
    <property type="project" value="UniProtKB-KW"/>
</dbReference>
<dbReference type="Pfam" id="PF00234">
    <property type="entry name" value="Tryp_alpha_amyl"/>
    <property type="match status" value="1"/>
</dbReference>
<comment type="function">
    <text evidence="4">Plant non-specific lipid-transfer proteins transfer phospholipids as well as galactolipids across membranes. May play a role in wax or cutin deposition in the cell walls of expanding epidermal cells and certain secretory tissues.</text>
</comment>
<dbReference type="InterPro" id="IPR000528">
    <property type="entry name" value="Plant_nsLTP"/>
</dbReference>
<dbReference type="Proteomes" id="UP001172457">
    <property type="component" value="Chromosome 6"/>
</dbReference>
<feature type="domain" description="Bifunctional inhibitor/plant lipid transfer protein/seed storage helical" evidence="6">
    <location>
        <begin position="31"/>
        <end position="115"/>
    </location>
</feature>
<comment type="caution">
    <text evidence="7">The sequence shown here is derived from an EMBL/GenBank/DDBJ whole genome shotgun (WGS) entry which is preliminary data.</text>
</comment>
<proteinExistence type="inferred from homology"/>
<keyword evidence="8" id="KW-1185">Reference proteome</keyword>
<dbReference type="Gene3D" id="1.10.110.10">
    <property type="entry name" value="Plant lipid-transfer and hydrophobic proteins"/>
    <property type="match status" value="1"/>
</dbReference>
<reference evidence="7" key="1">
    <citation type="submission" date="2023-03" db="EMBL/GenBank/DDBJ databases">
        <title>Chromosome-scale reference genome and RAD-based genetic map of yellow starthistle (Centaurea solstitialis) reveal putative structural variation and QTLs associated with invader traits.</title>
        <authorList>
            <person name="Reatini B."/>
            <person name="Cang F.A."/>
            <person name="Jiang Q."/>
            <person name="Mckibben M.T.W."/>
            <person name="Barker M.S."/>
            <person name="Rieseberg L.H."/>
            <person name="Dlugosch K.M."/>
        </authorList>
    </citation>
    <scope>NUCLEOTIDE SEQUENCE</scope>
    <source>
        <strain evidence="7">CAN-66</strain>
        <tissue evidence="7">Leaf</tissue>
    </source>
</reference>
<accession>A0AA38SYQ6</accession>
<feature type="chain" id="PRO_5041307173" description="Non-specific lipid-transfer protein" evidence="5">
    <location>
        <begin position="19"/>
        <end position="180"/>
    </location>
</feature>